<proteinExistence type="predicted"/>
<dbReference type="AlphaFoldDB" id="A0A2B4RFQ2"/>
<dbReference type="Proteomes" id="UP000225706">
    <property type="component" value="Unassembled WGS sequence"/>
</dbReference>
<accession>A0A2B4RFQ2</accession>
<dbReference type="InterPro" id="IPR011029">
    <property type="entry name" value="DEATH-like_dom_sf"/>
</dbReference>
<gene>
    <name evidence="1" type="ORF">AWC38_SpisGene20603</name>
</gene>
<evidence type="ECO:0008006" key="3">
    <source>
        <dbReference type="Google" id="ProtNLM"/>
    </source>
</evidence>
<dbReference type="Gene3D" id="1.10.533.10">
    <property type="entry name" value="Death Domain, Fas"/>
    <property type="match status" value="1"/>
</dbReference>
<dbReference type="EMBL" id="LSMT01000676">
    <property type="protein sequence ID" value="PFX15177.1"/>
    <property type="molecule type" value="Genomic_DNA"/>
</dbReference>
<dbReference type="SUPFAM" id="SSF47986">
    <property type="entry name" value="DEATH domain"/>
    <property type="match status" value="1"/>
</dbReference>
<dbReference type="OrthoDB" id="5989298at2759"/>
<comment type="caution">
    <text evidence="1">The sequence shown here is derived from an EMBL/GenBank/DDBJ whole genome shotgun (WGS) entry which is preliminary data.</text>
</comment>
<reference evidence="2" key="1">
    <citation type="journal article" date="2017" name="bioRxiv">
        <title>Comparative analysis of the genomes of Stylophora pistillata and Acropora digitifera provides evidence for extensive differences between species of corals.</title>
        <authorList>
            <person name="Voolstra C.R."/>
            <person name="Li Y."/>
            <person name="Liew Y.J."/>
            <person name="Baumgarten S."/>
            <person name="Zoccola D."/>
            <person name="Flot J.-F."/>
            <person name="Tambutte S."/>
            <person name="Allemand D."/>
            <person name="Aranda M."/>
        </authorList>
    </citation>
    <scope>NUCLEOTIDE SEQUENCE [LARGE SCALE GENOMIC DNA]</scope>
</reference>
<evidence type="ECO:0000313" key="1">
    <source>
        <dbReference type="EMBL" id="PFX15177.1"/>
    </source>
</evidence>
<sequence length="193" mass="22152">MRTNCSNCNMAAALQLLTSVSRRRQERHYLEMQMFVTQKSEWRKRKFQMMEDDEIDTAKKIVTKKSVIKELVADVDIMEEVCDLLNQKTRTTTVSGLKQLGKRLKIKTETLDDLLPTQEENKSPTEALIRHLGGFNPNLTLSNLIWALHEISRPDVIVLLDEYLPAECVSRLLVSSCNCQICQQVLPRETGES</sequence>
<name>A0A2B4RFQ2_STYPI</name>
<organism evidence="1 2">
    <name type="scientific">Stylophora pistillata</name>
    <name type="common">Smooth cauliflower coral</name>
    <dbReference type="NCBI Taxonomy" id="50429"/>
    <lineage>
        <taxon>Eukaryota</taxon>
        <taxon>Metazoa</taxon>
        <taxon>Cnidaria</taxon>
        <taxon>Anthozoa</taxon>
        <taxon>Hexacorallia</taxon>
        <taxon>Scleractinia</taxon>
        <taxon>Astrocoeniina</taxon>
        <taxon>Pocilloporidae</taxon>
        <taxon>Stylophora</taxon>
    </lineage>
</organism>
<protein>
    <recommendedName>
        <fullName evidence="3">Death domain-containing protein</fullName>
    </recommendedName>
</protein>
<evidence type="ECO:0000313" key="2">
    <source>
        <dbReference type="Proteomes" id="UP000225706"/>
    </source>
</evidence>
<keyword evidence="2" id="KW-1185">Reference proteome</keyword>